<keyword evidence="2" id="KW-1185">Reference proteome</keyword>
<dbReference type="Proteomes" id="UP000186922">
    <property type="component" value="Unassembled WGS sequence"/>
</dbReference>
<name>A0A1D1W363_RAMVA</name>
<organism evidence="1 2">
    <name type="scientific">Ramazzottius varieornatus</name>
    <name type="common">Water bear</name>
    <name type="synonym">Tardigrade</name>
    <dbReference type="NCBI Taxonomy" id="947166"/>
    <lineage>
        <taxon>Eukaryota</taxon>
        <taxon>Metazoa</taxon>
        <taxon>Ecdysozoa</taxon>
        <taxon>Tardigrada</taxon>
        <taxon>Eutardigrada</taxon>
        <taxon>Parachela</taxon>
        <taxon>Hypsibioidea</taxon>
        <taxon>Ramazzottiidae</taxon>
        <taxon>Ramazzottius</taxon>
    </lineage>
</organism>
<feature type="non-terminal residue" evidence="1">
    <location>
        <position position="97"/>
    </location>
</feature>
<protein>
    <submittedName>
        <fullName evidence="1">Uncharacterized protein</fullName>
    </submittedName>
</protein>
<proteinExistence type="predicted"/>
<accession>A0A1D1W363</accession>
<dbReference type="EMBL" id="BDGG01000016">
    <property type="protein sequence ID" value="GAV07955.1"/>
    <property type="molecule type" value="Genomic_DNA"/>
</dbReference>
<comment type="caution">
    <text evidence="1">The sequence shown here is derived from an EMBL/GenBank/DDBJ whole genome shotgun (WGS) entry which is preliminary data.</text>
</comment>
<evidence type="ECO:0000313" key="1">
    <source>
        <dbReference type="EMBL" id="GAV07955.1"/>
    </source>
</evidence>
<dbReference type="AlphaFoldDB" id="A0A1D1W363"/>
<sequence length="97" mass="10508">LLAKLLSIIDYAFFSTTHVLGFVLATVYYGGNGAISTPSQAQTHLTALVICNRKCAPEKLPAVYVSRGLSKKAPTDKVLLIGEYFDISRTKGLSWTS</sequence>
<feature type="non-terminal residue" evidence="1">
    <location>
        <position position="1"/>
    </location>
</feature>
<evidence type="ECO:0000313" key="2">
    <source>
        <dbReference type="Proteomes" id="UP000186922"/>
    </source>
</evidence>
<reference evidence="1 2" key="1">
    <citation type="journal article" date="2016" name="Nat. Commun.">
        <title>Extremotolerant tardigrade genome and improved radiotolerance of human cultured cells by tardigrade-unique protein.</title>
        <authorList>
            <person name="Hashimoto T."/>
            <person name="Horikawa D.D."/>
            <person name="Saito Y."/>
            <person name="Kuwahara H."/>
            <person name="Kozuka-Hata H."/>
            <person name="Shin-I T."/>
            <person name="Minakuchi Y."/>
            <person name="Ohishi K."/>
            <person name="Motoyama A."/>
            <person name="Aizu T."/>
            <person name="Enomoto A."/>
            <person name="Kondo K."/>
            <person name="Tanaka S."/>
            <person name="Hara Y."/>
            <person name="Koshikawa S."/>
            <person name="Sagara H."/>
            <person name="Miura T."/>
            <person name="Yokobori S."/>
            <person name="Miyagawa K."/>
            <person name="Suzuki Y."/>
            <person name="Kubo T."/>
            <person name="Oyama M."/>
            <person name="Kohara Y."/>
            <person name="Fujiyama A."/>
            <person name="Arakawa K."/>
            <person name="Katayama T."/>
            <person name="Toyoda A."/>
            <person name="Kunieda T."/>
        </authorList>
    </citation>
    <scope>NUCLEOTIDE SEQUENCE [LARGE SCALE GENOMIC DNA]</scope>
    <source>
        <strain evidence="1 2">YOKOZUNA-1</strain>
    </source>
</reference>
<gene>
    <name evidence="1" type="primary">RvY_17728-1</name>
    <name evidence="1" type="synonym">RvY_17728.1</name>
    <name evidence="1" type="ORF">RvY_17728</name>
</gene>